<reference evidence="14" key="1">
    <citation type="submission" date="2023-06" db="EMBL/GenBank/DDBJ databases">
        <title>Draft genome sequence of Nocardioides sp. SOB77.</title>
        <authorList>
            <person name="Zhang G."/>
        </authorList>
    </citation>
    <scope>NUCLEOTIDE SEQUENCE</scope>
    <source>
        <strain evidence="14">SOB77</strain>
    </source>
</reference>
<comment type="subcellular location">
    <subcellularLocation>
        <location evidence="2">Cell membrane</location>
    </subcellularLocation>
    <subcellularLocation>
        <location evidence="1">Membrane</location>
        <topology evidence="1">Single-pass membrane protein</topology>
    </subcellularLocation>
</comment>
<dbReference type="InterPro" id="IPR018764">
    <property type="entry name" value="RskA_C"/>
</dbReference>
<dbReference type="InterPro" id="IPR041916">
    <property type="entry name" value="Anti_sigma_zinc_sf"/>
</dbReference>
<keyword evidence="8" id="KW-0804">Transcription</keyword>
<dbReference type="RefSeq" id="WP_300952390.1">
    <property type="nucleotide sequence ID" value="NZ_JAUHJQ010000003.1"/>
</dbReference>
<feature type="domain" description="Anti-sigma K factor RskA C-terminal" evidence="12">
    <location>
        <begin position="126"/>
        <end position="262"/>
    </location>
</feature>
<dbReference type="InterPro" id="IPR027383">
    <property type="entry name" value="Znf_put"/>
</dbReference>
<dbReference type="InterPro" id="IPR051474">
    <property type="entry name" value="Anti-sigma-K/W_factor"/>
</dbReference>
<evidence type="ECO:0000313" key="15">
    <source>
        <dbReference type="Proteomes" id="UP001168620"/>
    </source>
</evidence>
<organism evidence="14 15">
    <name type="scientific">Nocardioides oceani</name>
    <dbReference type="NCBI Taxonomy" id="3058369"/>
    <lineage>
        <taxon>Bacteria</taxon>
        <taxon>Bacillati</taxon>
        <taxon>Actinomycetota</taxon>
        <taxon>Actinomycetes</taxon>
        <taxon>Propionibacteriales</taxon>
        <taxon>Nocardioidaceae</taxon>
        <taxon>Nocardioides</taxon>
    </lineage>
</organism>
<evidence type="ECO:0000256" key="9">
    <source>
        <dbReference type="ARBA" id="ARBA00029829"/>
    </source>
</evidence>
<dbReference type="PANTHER" id="PTHR37461:SF1">
    <property type="entry name" value="ANTI-SIGMA-K FACTOR RSKA"/>
    <property type="match status" value="1"/>
</dbReference>
<proteinExistence type="predicted"/>
<keyword evidence="3" id="KW-1003">Cell membrane</keyword>
<accession>A0ABT8FF15</accession>
<evidence type="ECO:0000256" key="7">
    <source>
        <dbReference type="ARBA" id="ARBA00023136"/>
    </source>
</evidence>
<keyword evidence="6" id="KW-0805">Transcription regulation</keyword>
<evidence type="ECO:0000256" key="6">
    <source>
        <dbReference type="ARBA" id="ARBA00023015"/>
    </source>
</evidence>
<dbReference type="EMBL" id="JAUHJQ010000003">
    <property type="protein sequence ID" value="MDN4173283.1"/>
    <property type="molecule type" value="Genomic_DNA"/>
</dbReference>
<evidence type="ECO:0000256" key="8">
    <source>
        <dbReference type="ARBA" id="ARBA00023163"/>
    </source>
</evidence>
<feature type="domain" description="Putative zinc-finger" evidence="13">
    <location>
        <begin position="4"/>
        <end position="36"/>
    </location>
</feature>
<gene>
    <name evidence="14" type="ORF">QWY28_10045</name>
</gene>
<evidence type="ECO:0000256" key="2">
    <source>
        <dbReference type="ARBA" id="ARBA00004236"/>
    </source>
</evidence>
<keyword evidence="5" id="KW-1133">Transmembrane helix</keyword>
<feature type="region of interest" description="Disordered" evidence="11">
    <location>
        <begin position="77"/>
        <end position="117"/>
    </location>
</feature>
<name>A0ABT8FF15_9ACTN</name>
<evidence type="ECO:0000256" key="3">
    <source>
        <dbReference type="ARBA" id="ARBA00022475"/>
    </source>
</evidence>
<dbReference type="PANTHER" id="PTHR37461">
    <property type="entry name" value="ANTI-SIGMA-K FACTOR RSKA"/>
    <property type="match status" value="1"/>
</dbReference>
<evidence type="ECO:0000256" key="5">
    <source>
        <dbReference type="ARBA" id="ARBA00022989"/>
    </source>
</evidence>
<feature type="compositionally biased region" description="Low complexity" evidence="11">
    <location>
        <begin position="81"/>
        <end position="98"/>
    </location>
</feature>
<protein>
    <recommendedName>
        <fullName evidence="10">Regulator of SigK</fullName>
    </recommendedName>
    <alternativeName>
        <fullName evidence="9">Sigma-K anti-sigma factor RskA</fullName>
    </alternativeName>
</protein>
<keyword evidence="7" id="KW-0472">Membrane</keyword>
<keyword evidence="15" id="KW-1185">Reference proteome</keyword>
<evidence type="ECO:0000256" key="10">
    <source>
        <dbReference type="ARBA" id="ARBA00030803"/>
    </source>
</evidence>
<evidence type="ECO:0000259" key="13">
    <source>
        <dbReference type="Pfam" id="PF13490"/>
    </source>
</evidence>
<keyword evidence="4" id="KW-0812">Transmembrane</keyword>
<dbReference type="Pfam" id="PF10099">
    <property type="entry name" value="RskA_C"/>
    <property type="match status" value="1"/>
</dbReference>
<evidence type="ECO:0000313" key="14">
    <source>
        <dbReference type="EMBL" id="MDN4173283.1"/>
    </source>
</evidence>
<dbReference type="Pfam" id="PF13490">
    <property type="entry name" value="zf-HC2"/>
    <property type="match status" value="1"/>
</dbReference>
<dbReference type="Proteomes" id="UP001168620">
    <property type="component" value="Unassembled WGS sequence"/>
</dbReference>
<evidence type="ECO:0000256" key="11">
    <source>
        <dbReference type="SAM" id="MobiDB-lite"/>
    </source>
</evidence>
<comment type="caution">
    <text evidence="14">The sequence shown here is derived from an EMBL/GenBank/DDBJ whole genome shotgun (WGS) entry which is preliminary data.</text>
</comment>
<sequence length="270" mass="28186">MSDDIHALSGAYAVDALDDLERAQFERHLAGCDSCREEVDGLRETSALLAETTMTTPSAELRDRVLAGIATVRPLPPVVPAPATDATASDRAATDPTDQGATDHDGPVTIAGASGRRAPRRRWTPLLAAAAAVVAIGVGGTVVAQQPWSDDSSQAPRPSAVERIKAAADVQTFRHRFPDGAEAVLYRSASLNEAVVVTHDMGPAPDGKVYQAWLQHDDTMVSAGLMPEGPDNVVPLQGDPATADGFGITVEPAGGSVVPDEKPVLLVEFT</sequence>
<evidence type="ECO:0000256" key="4">
    <source>
        <dbReference type="ARBA" id="ARBA00022692"/>
    </source>
</evidence>
<evidence type="ECO:0000259" key="12">
    <source>
        <dbReference type="Pfam" id="PF10099"/>
    </source>
</evidence>
<evidence type="ECO:0000256" key="1">
    <source>
        <dbReference type="ARBA" id="ARBA00004167"/>
    </source>
</evidence>
<dbReference type="Gene3D" id="1.10.10.1320">
    <property type="entry name" value="Anti-sigma factor, zinc-finger domain"/>
    <property type="match status" value="1"/>
</dbReference>